<feature type="region of interest" description="Disordered" evidence="2">
    <location>
        <begin position="372"/>
        <end position="401"/>
    </location>
</feature>
<evidence type="ECO:0000256" key="2">
    <source>
        <dbReference type="SAM" id="MobiDB-lite"/>
    </source>
</evidence>
<dbReference type="Pfam" id="PF16021">
    <property type="entry name" value="PDCD7"/>
    <property type="match status" value="1"/>
</dbReference>
<dbReference type="AlphaFoldDB" id="A0AAV7TT91"/>
<proteinExistence type="predicted"/>
<feature type="compositionally biased region" description="Polar residues" evidence="2">
    <location>
        <begin position="621"/>
        <end position="635"/>
    </location>
</feature>
<feature type="compositionally biased region" description="Polar residues" evidence="2">
    <location>
        <begin position="205"/>
        <end position="236"/>
    </location>
</feature>
<comment type="caution">
    <text evidence="3">The sequence shown here is derived from an EMBL/GenBank/DDBJ whole genome shotgun (WGS) entry which is preliminary data.</text>
</comment>
<evidence type="ECO:0000256" key="1">
    <source>
        <dbReference type="SAM" id="Coils"/>
    </source>
</evidence>
<name>A0AAV7TT91_PLEWA</name>
<dbReference type="PANTHER" id="PTHR48190:SF2">
    <property type="entry name" value="PROGRAMMED CELL DEATH PROTEIN 7"/>
    <property type="match status" value="1"/>
</dbReference>
<feature type="coiled-coil region" evidence="1">
    <location>
        <begin position="984"/>
        <end position="1011"/>
    </location>
</feature>
<gene>
    <name evidence="3" type="ORF">NDU88_004679</name>
</gene>
<dbReference type="EMBL" id="JANPWB010000006">
    <property type="protein sequence ID" value="KAJ1179445.1"/>
    <property type="molecule type" value="Genomic_DNA"/>
</dbReference>
<feature type="compositionally biased region" description="Basic and acidic residues" evidence="2">
    <location>
        <begin position="239"/>
        <end position="253"/>
    </location>
</feature>
<feature type="region of interest" description="Disordered" evidence="2">
    <location>
        <begin position="111"/>
        <end position="166"/>
    </location>
</feature>
<dbReference type="InterPro" id="IPR031974">
    <property type="entry name" value="PDCD7"/>
</dbReference>
<evidence type="ECO:0008006" key="5">
    <source>
        <dbReference type="Google" id="ProtNLM"/>
    </source>
</evidence>
<accession>A0AAV7TT91</accession>
<feature type="compositionally biased region" description="Polar residues" evidence="2">
    <location>
        <begin position="66"/>
        <end position="99"/>
    </location>
</feature>
<keyword evidence="4" id="KW-1185">Reference proteome</keyword>
<evidence type="ECO:0000313" key="4">
    <source>
        <dbReference type="Proteomes" id="UP001066276"/>
    </source>
</evidence>
<feature type="compositionally biased region" description="Polar residues" evidence="2">
    <location>
        <begin position="255"/>
        <end position="274"/>
    </location>
</feature>
<feature type="compositionally biased region" description="Polar residues" evidence="2">
    <location>
        <begin position="14"/>
        <end position="25"/>
    </location>
</feature>
<feature type="region of interest" description="Disordered" evidence="2">
    <location>
        <begin position="199"/>
        <end position="276"/>
    </location>
</feature>
<feature type="region of interest" description="Disordered" evidence="2">
    <location>
        <begin position="616"/>
        <end position="636"/>
    </location>
</feature>
<sequence>MERPSPPVGRVQWPSYQAQEPSSQAHGHHPQPIHPHGPYQHAQVHSAPPQQGLGHLGYKPQPQIPCFQQSQTKAPQCQQTEVGAFQQSQPMVSSFQQSLFRGSSHQQFQVVSKDQGYSLQQQTHGSPFQQSNAQKGLHQHQQQWGSTFQQAQPQCPPHSQSQRSSYGQFLRPHYQQALGPSYSEQQLQDPHFQHRYKEMSFPRQEPSSCSLQSQSLEHTNQFQSGSLLKEQPSVTTFEGRPKQEPQRPTDLKQPEQPTFQQVQRHGGPYQQTRPSALHTPLHTQDQCGLAPFVHQSFNSNESLDNRVPPFPTSRSLGNPPEHIHHVGSVLQNIRVDSDSKGAVSHTMFQGSNFLERPQYSLALLSTPAAAQSRVSSDPVHQQGPERTASTGPAMPLGGEPLVSHQVGTQQISYSPSLQSVNVHRHDTSPSLPLSVIQSQGNCQVPNADRAHVLGHTSYTHSNSVPRKDPPSFTHLDRVPFQGHPAHPNQSDTLFTGVNSLPVQNSNSFSYSNESHMQGITQCPKPNSAQIEGNIQLPRSDKLQMQNLPQVIAQDAAHPQAIPSLPGLQRIPVQNEESLVQGCHPSAHGVRASIQSNSSVPYQEKSALQTNQQFTHVDRPPVQTSQQFPFSDSIPTTYGPPSLPPDLQSVKDYQLQYANKPPPQDDQCFSHPGMAQLQFLNRLPQPDRPEVQAEHPFPPCTVPRQWHLNAEHFQNVGSPLVCGGETPQLFPTKGVNNGFASQQEGESIQRKQDELWISRFLANRRQTLQHLTKSAGSPSIAEARELLYGAQKLVWELRTVCQLLQENAENEDVWSEVYLQAVNIHKELQDKMKALNRPGYIEGVKKKLEKIRKRRLRIQREKHETPAKKEEAARAAEREAKIDKWRMKCIHEVHEKKREREVKAAADSVLSEVLKKQGDTKRMISVLRALEKLRKLRKEAAARKGVSPPVSADDTFENHIKRLRLLIKERTELYDAEERALRVMLEGEQEKERKIEREKKQKKERDKLLQQQHEINCILFGEPEELPPDHPLLPFRQYYLQAEHSVPSLIQIRNEWDQYLVPADHPGGTCIPPGWVLPSLPTSDAWAAAVGQTD</sequence>
<protein>
    <recommendedName>
        <fullName evidence="5">Programmed cell death 7</fullName>
    </recommendedName>
</protein>
<dbReference type="PANTHER" id="PTHR48190">
    <property type="entry name" value="PROGRAMMED CELL DEATH PROTEIN 7"/>
    <property type="match status" value="1"/>
</dbReference>
<feature type="region of interest" description="Disordered" evidence="2">
    <location>
        <begin position="1"/>
        <end position="99"/>
    </location>
</feature>
<evidence type="ECO:0000313" key="3">
    <source>
        <dbReference type="EMBL" id="KAJ1179445.1"/>
    </source>
</evidence>
<dbReference type="Proteomes" id="UP001066276">
    <property type="component" value="Chromosome 3_2"/>
</dbReference>
<dbReference type="InterPro" id="IPR052831">
    <property type="entry name" value="Apoptosis_promoter"/>
</dbReference>
<organism evidence="3 4">
    <name type="scientific">Pleurodeles waltl</name>
    <name type="common">Iberian ribbed newt</name>
    <dbReference type="NCBI Taxonomy" id="8319"/>
    <lineage>
        <taxon>Eukaryota</taxon>
        <taxon>Metazoa</taxon>
        <taxon>Chordata</taxon>
        <taxon>Craniata</taxon>
        <taxon>Vertebrata</taxon>
        <taxon>Euteleostomi</taxon>
        <taxon>Amphibia</taxon>
        <taxon>Batrachia</taxon>
        <taxon>Caudata</taxon>
        <taxon>Salamandroidea</taxon>
        <taxon>Salamandridae</taxon>
        <taxon>Pleurodelinae</taxon>
        <taxon>Pleurodeles</taxon>
    </lineage>
</organism>
<dbReference type="GO" id="GO:0005689">
    <property type="term" value="C:U12-type spliceosomal complex"/>
    <property type="evidence" value="ECO:0007669"/>
    <property type="project" value="TreeGrafter"/>
</dbReference>
<reference evidence="3" key="1">
    <citation type="journal article" date="2022" name="bioRxiv">
        <title>Sequencing and chromosome-scale assembly of the giantPleurodeles waltlgenome.</title>
        <authorList>
            <person name="Brown T."/>
            <person name="Elewa A."/>
            <person name="Iarovenko S."/>
            <person name="Subramanian E."/>
            <person name="Araus A.J."/>
            <person name="Petzold A."/>
            <person name="Susuki M."/>
            <person name="Suzuki K.-i.T."/>
            <person name="Hayashi T."/>
            <person name="Toyoda A."/>
            <person name="Oliveira C."/>
            <person name="Osipova E."/>
            <person name="Leigh N.D."/>
            <person name="Simon A."/>
            <person name="Yun M.H."/>
        </authorList>
    </citation>
    <scope>NUCLEOTIDE SEQUENCE</scope>
    <source>
        <strain evidence="3">20211129_DDA</strain>
        <tissue evidence="3">Liver</tissue>
    </source>
</reference>
<keyword evidence="1" id="KW-0175">Coiled coil</keyword>